<evidence type="ECO:0000313" key="3">
    <source>
        <dbReference type="EMBL" id="MFD2513063.1"/>
    </source>
</evidence>
<name>A0ABW5IJG2_9BACT</name>
<dbReference type="Pfam" id="PF18962">
    <property type="entry name" value="Por_Secre_tail"/>
    <property type="match status" value="1"/>
</dbReference>
<dbReference type="Proteomes" id="UP001597544">
    <property type="component" value="Unassembled WGS sequence"/>
</dbReference>
<reference evidence="4" key="1">
    <citation type="journal article" date="2019" name="Int. J. Syst. Evol. Microbiol.">
        <title>The Global Catalogue of Microorganisms (GCM) 10K type strain sequencing project: providing services to taxonomists for standard genome sequencing and annotation.</title>
        <authorList>
            <consortium name="The Broad Institute Genomics Platform"/>
            <consortium name="The Broad Institute Genome Sequencing Center for Infectious Disease"/>
            <person name="Wu L."/>
            <person name="Ma J."/>
        </authorList>
    </citation>
    <scope>NUCLEOTIDE SEQUENCE [LARGE SCALE GENOMIC DNA]</scope>
    <source>
        <strain evidence="4">KCTC 42498</strain>
    </source>
</reference>
<keyword evidence="4" id="KW-1185">Reference proteome</keyword>
<evidence type="ECO:0000313" key="4">
    <source>
        <dbReference type="Proteomes" id="UP001597544"/>
    </source>
</evidence>
<dbReference type="EMBL" id="JBHULU010000004">
    <property type="protein sequence ID" value="MFD2513063.1"/>
    <property type="molecule type" value="Genomic_DNA"/>
</dbReference>
<feature type="chain" id="PRO_5045733446" evidence="1">
    <location>
        <begin position="22"/>
        <end position="124"/>
    </location>
</feature>
<accession>A0ABW5IJG2</accession>
<protein>
    <submittedName>
        <fullName evidence="3">T9SS type A sorting domain-containing protein</fullName>
    </submittedName>
</protein>
<proteinExistence type="predicted"/>
<feature type="signal peptide" evidence="1">
    <location>
        <begin position="1"/>
        <end position="21"/>
    </location>
</feature>
<evidence type="ECO:0000256" key="1">
    <source>
        <dbReference type="SAM" id="SignalP"/>
    </source>
</evidence>
<dbReference type="InterPro" id="IPR026444">
    <property type="entry name" value="Secre_tail"/>
</dbReference>
<organism evidence="3 4">
    <name type="scientific">Pontibacter locisalis</name>
    <dbReference type="NCBI Taxonomy" id="1719035"/>
    <lineage>
        <taxon>Bacteria</taxon>
        <taxon>Pseudomonadati</taxon>
        <taxon>Bacteroidota</taxon>
        <taxon>Cytophagia</taxon>
        <taxon>Cytophagales</taxon>
        <taxon>Hymenobacteraceae</taxon>
        <taxon>Pontibacter</taxon>
    </lineage>
</organism>
<feature type="domain" description="Secretion system C-terminal sorting" evidence="2">
    <location>
        <begin position="47"/>
        <end position="123"/>
    </location>
</feature>
<gene>
    <name evidence="3" type="ORF">ACFSRY_04245</name>
</gene>
<comment type="caution">
    <text evidence="3">The sequence shown here is derived from an EMBL/GenBank/DDBJ whole genome shotgun (WGS) entry which is preliminary data.</text>
</comment>
<keyword evidence="1" id="KW-0732">Signal</keyword>
<sequence length="124" mass="13701">MRKLILTLFACTSVLLSQAQARSPVVGQAGPVDKVQVQEQEDEEIAIYPNPSNGVFTISVANLSAKKAELRIINVIGNEIYHETLTRTEGQFSKTIDLSGKAKGLYYIKLETDSYSSVRRVVIK</sequence>
<evidence type="ECO:0000259" key="2">
    <source>
        <dbReference type="Pfam" id="PF18962"/>
    </source>
</evidence>
<dbReference type="NCBIfam" id="TIGR04183">
    <property type="entry name" value="Por_Secre_tail"/>
    <property type="match status" value="1"/>
</dbReference>
<dbReference type="RefSeq" id="WP_377503521.1">
    <property type="nucleotide sequence ID" value="NZ_JBHULU010000004.1"/>
</dbReference>